<dbReference type="RefSeq" id="WP_166147337.1">
    <property type="nucleotide sequence ID" value="NZ_JAAOIW010000002.1"/>
</dbReference>
<evidence type="ECO:0000313" key="1">
    <source>
        <dbReference type="EMBL" id="NHN29409.1"/>
    </source>
</evidence>
<dbReference type="EMBL" id="JAAOIW010000002">
    <property type="protein sequence ID" value="NHN29409.1"/>
    <property type="molecule type" value="Genomic_DNA"/>
</dbReference>
<name>A0ABX0J5S7_9BACL</name>
<proteinExistence type="predicted"/>
<sequence length="63" mass="7208">MIDSKITLDIRAVLAELHISMKQLEEAKVLNPIHHAYNEVAFIKSQEVITESYHREINISSCS</sequence>
<reference evidence="1" key="1">
    <citation type="submission" date="2020-03" db="EMBL/GenBank/DDBJ databases">
        <title>Draft sequencing of Paenibacilllus sp. S3N08.</title>
        <authorList>
            <person name="Kim D.-U."/>
        </authorList>
    </citation>
    <scope>NUCLEOTIDE SEQUENCE</scope>
    <source>
        <strain evidence="1">S3N08</strain>
    </source>
</reference>
<evidence type="ECO:0000313" key="2">
    <source>
        <dbReference type="Proteomes" id="UP001165962"/>
    </source>
</evidence>
<organism evidence="1 2">
    <name type="scientific">Paenibacillus agricola</name>
    <dbReference type="NCBI Taxonomy" id="2716264"/>
    <lineage>
        <taxon>Bacteria</taxon>
        <taxon>Bacillati</taxon>
        <taxon>Bacillota</taxon>
        <taxon>Bacilli</taxon>
        <taxon>Bacillales</taxon>
        <taxon>Paenibacillaceae</taxon>
        <taxon>Paenibacillus</taxon>
    </lineage>
</organism>
<keyword evidence="2" id="KW-1185">Reference proteome</keyword>
<dbReference type="Proteomes" id="UP001165962">
    <property type="component" value="Unassembled WGS sequence"/>
</dbReference>
<protein>
    <submittedName>
        <fullName evidence="1">Uncharacterized protein</fullName>
    </submittedName>
</protein>
<gene>
    <name evidence="1" type="ORF">G9U52_06140</name>
</gene>
<accession>A0ABX0J5S7</accession>
<comment type="caution">
    <text evidence="1">The sequence shown here is derived from an EMBL/GenBank/DDBJ whole genome shotgun (WGS) entry which is preliminary data.</text>
</comment>